<dbReference type="InterPro" id="IPR036047">
    <property type="entry name" value="F-box-like_dom_sf"/>
</dbReference>
<dbReference type="PANTHER" id="PTHR38926:SF5">
    <property type="entry name" value="F-BOX AND LEUCINE-RICH REPEAT PROTEIN 6"/>
    <property type="match status" value="1"/>
</dbReference>
<feature type="compositionally biased region" description="Acidic residues" evidence="1">
    <location>
        <begin position="275"/>
        <end position="308"/>
    </location>
</feature>
<evidence type="ECO:0000313" key="4">
    <source>
        <dbReference type="Proteomes" id="UP001457282"/>
    </source>
</evidence>
<dbReference type="InterPro" id="IPR001810">
    <property type="entry name" value="F-box_dom"/>
</dbReference>
<evidence type="ECO:0000313" key="3">
    <source>
        <dbReference type="EMBL" id="KAK9913222.1"/>
    </source>
</evidence>
<dbReference type="Proteomes" id="UP001457282">
    <property type="component" value="Unassembled WGS sequence"/>
</dbReference>
<dbReference type="AlphaFoldDB" id="A0AAW1W2C1"/>
<proteinExistence type="predicted"/>
<name>A0AAW1W2C1_RUBAR</name>
<comment type="caution">
    <text evidence="3">The sequence shown here is derived from an EMBL/GenBank/DDBJ whole genome shotgun (WGS) entry which is preliminary data.</text>
</comment>
<protein>
    <recommendedName>
        <fullName evidence="2">F-box domain-containing protein</fullName>
    </recommendedName>
</protein>
<reference evidence="3 4" key="1">
    <citation type="journal article" date="2023" name="G3 (Bethesda)">
        <title>A chromosome-length genome assembly and annotation of blackberry (Rubus argutus, cv. 'Hillquist').</title>
        <authorList>
            <person name="Bruna T."/>
            <person name="Aryal R."/>
            <person name="Dudchenko O."/>
            <person name="Sargent D.J."/>
            <person name="Mead D."/>
            <person name="Buti M."/>
            <person name="Cavallini A."/>
            <person name="Hytonen T."/>
            <person name="Andres J."/>
            <person name="Pham M."/>
            <person name="Weisz D."/>
            <person name="Mascagni F."/>
            <person name="Usai G."/>
            <person name="Natali L."/>
            <person name="Bassil N."/>
            <person name="Fernandez G.E."/>
            <person name="Lomsadze A."/>
            <person name="Armour M."/>
            <person name="Olukolu B."/>
            <person name="Poorten T."/>
            <person name="Britton C."/>
            <person name="Davik J."/>
            <person name="Ashrafi H."/>
            <person name="Aiden E.L."/>
            <person name="Borodovsky M."/>
            <person name="Worthington M."/>
        </authorList>
    </citation>
    <scope>NUCLEOTIDE SEQUENCE [LARGE SCALE GENOMIC DNA]</scope>
    <source>
        <strain evidence="3">PI 553951</strain>
    </source>
</reference>
<dbReference type="Gene3D" id="3.80.10.10">
    <property type="entry name" value="Ribonuclease Inhibitor"/>
    <property type="match status" value="1"/>
</dbReference>
<keyword evidence="4" id="KW-1185">Reference proteome</keyword>
<dbReference type="EMBL" id="JBEDUW010000007">
    <property type="protein sequence ID" value="KAK9913222.1"/>
    <property type="molecule type" value="Genomic_DNA"/>
</dbReference>
<organism evidence="3 4">
    <name type="scientific">Rubus argutus</name>
    <name type="common">Southern blackberry</name>
    <dbReference type="NCBI Taxonomy" id="59490"/>
    <lineage>
        <taxon>Eukaryota</taxon>
        <taxon>Viridiplantae</taxon>
        <taxon>Streptophyta</taxon>
        <taxon>Embryophyta</taxon>
        <taxon>Tracheophyta</taxon>
        <taxon>Spermatophyta</taxon>
        <taxon>Magnoliopsida</taxon>
        <taxon>eudicotyledons</taxon>
        <taxon>Gunneridae</taxon>
        <taxon>Pentapetalae</taxon>
        <taxon>rosids</taxon>
        <taxon>fabids</taxon>
        <taxon>Rosales</taxon>
        <taxon>Rosaceae</taxon>
        <taxon>Rosoideae</taxon>
        <taxon>Rosoideae incertae sedis</taxon>
        <taxon>Rubus</taxon>
    </lineage>
</organism>
<sequence length="326" mass="37232">MAANPTPQLSGKLFLNHFAPLPNSTLEYWLRNPTPKRHTDRKWEDLDTDCLVNIFQKVGVESMLLFIPFVCKSWHQTSLTPACWKSLLFPYAETFDPMNFDTEDTNESEAGFFDFFVRRFARDFDIAWSDFTIPKFFKLLICRSQGSVEFLKLPGGVFSVYTFALRQILHQINRHCRKFTGLHVADACIGVREAALIVRFLPKLKYLCLRRARINRNNLITILRACKDLEVLDVRGCTGFDEGDQEILGLASHIAKFMCAGSHSNVPVEVIEIIDDEEDQEEDQDEDQDEDQEEGQGQDQGEGQEDGQGEVQGEGQEEGGHEEVQE</sequence>
<dbReference type="PANTHER" id="PTHR38926">
    <property type="entry name" value="F-BOX DOMAIN CONTAINING PROTEIN, EXPRESSED"/>
    <property type="match status" value="1"/>
</dbReference>
<feature type="region of interest" description="Disordered" evidence="1">
    <location>
        <begin position="275"/>
        <end position="326"/>
    </location>
</feature>
<evidence type="ECO:0000256" key="1">
    <source>
        <dbReference type="SAM" id="MobiDB-lite"/>
    </source>
</evidence>
<dbReference type="Pfam" id="PF00646">
    <property type="entry name" value="F-box"/>
    <property type="match status" value="1"/>
</dbReference>
<dbReference type="SUPFAM" id="SSF52047">
    <property type="entry name" value="RNI-like"/>
    <property type="match status" value="1"/>
</dbReference>
<dbReference type="Gene3D" id="1.20.1280.50">
    <property type="match status" value="1"/>
</dbReference>
<feature type="domain" description="F-box" evidence="2">
    <location>
        <begin position="43"/>
        <end position="85"/>
    </location>
</feature>
<gene>
    <name evidence="3" type="ORF">M0R45_037045</name>
</gene>
<accession>A0AAW1W2C1</accession>
<evidence type="ECO:0000259" key="2">
    <source>
        <dbReference type="Pfam" id="PF00646"/>
    </source>
</evidence>
<dbReference type="SUPFAM" id="SSF81383">
    <property type="entry name" value="F-box domain"/>
    <property type="match status" value="1"/>
</dbReference>
<dbReference type="InterPro" id="IPR032675">
    <property type="entry name" value="LRR_dom_sf"/>
</dbReference>